<organism evidence="7 8">
    <name type="scientific">Thermoclostridium stercorarium subsp. thermolacticum DSM 2910</name>
    <dbReference type="NCBI Taxonomy" id="1121336"/>
    <lineage>
        <taxon>Bacteria</taxon>
        <taxon>Bacillati</taxon>
        <taxon>Bacillota</taxon>
        <taxon>Clostridia</taxon>
        <taxon>Eubacteriales</taxon>
        <taxon>Oscillospiraceae</taxon>
        <taxon>Thermoclostridium</taxon>
    </lineage>
</organism>
<dbReference type="RefSeq" id="WP_015359565.1">
    <property type="nucleotide sequence ID" value="NZ_CP014672.1"/>
</dbReference>
<dbReference type="PANTHER" id="PTHR43075:SF1">
    <property type="entry name" value="FORMATE LYASE ACTIVATING ENZYME, PUTATIVE (AFU_ORTHOLOGUE AFUA_2G15630)-RELATED"/>
    <property type="match status" value="1"/>
</dbReference>
<dbReference type="InterPro" id="IPR007197">
    <property type="entry name" value="rSAM"/>
</dbReference>
<protein>
    <submittedName>
        <fullName evidence="7">Radical SAM protein</fullName>
    </submittedName>
</protein>
<dbReference type="GO" id="GO:0003824">
    <property type="term" value="F:catalytic activity"/>
    <property type="evidence" value="ECO:0007669"/>
    <property type="project" value="InterPro"/>
</dbReference>
<dbReference type="SFLD" id="SFLDG01099">
    <property type="entry name" value="Uncharacterised_Radical_SAM_Su"/>
    <property type="match status" value="1"/>
</dbReference>
<reference evidence="7 8" key="1">
    <citation type="submission" date="2016-02" db="EMBL/GenBank/DDBJ databases">
        <title>Comparison of Clostridium stercorarium subspecies using comparative genomics and transcriptomics.</title>
        <authorList>
            <person name="Schellenberg J."/>
            <person name="Thallinger G."/>
            <person name="Levin D.B."/>
            <person name="Zhang X."/>
            <person name="Alvare G."/>
            <person name="Fristensky B."/>
            <person name="Sparling R."/>
        </authorList>
    </citation>
    <scope>NUCLEOTIDE SEQUENCE [LARGE SCALE GENOMIC DNA]</scope>
    <source>
        <strain evidence="7 8">DSM 2910</strain>
    </source>
</reference>
<keyword evidence="4 5" id="KW-0411">Iron-sulfur</keyword>
<gene>
    <name evidence="7" type="ORF">CSTERTH_09200</name>
</gene>
<comment type="cofactor">
    <cofactor evidence="5">
        <name>[4Fe-4S] cluster</name>
        <dbReference type="ChEBI" id="CHEBI:49883"/>
    </cofactor>
    <text evidence="5">Binds 1 [4Fe-4S] cluster. The cluster is coordinated with 3 cysteines and an exchangeable S-adenosyl-L-methionine.</text>
</comment>
<keyword evidence="1 5" id="KW-0949">S-adenosyl-L-methionine</keyword>
<dbReference type="SUPFAM" id="SSF102114">
    <property type="entry name" value="Radical SAM enzymes"/>
    <property type="match status" value="1"/>
</dbReference>
<dbReference type="Gene3D" id="3.20.20.70">
    <property type="entry name" value="Aldolase class I"/>
    <property type="match status" value="1"/>
</dbReference>
<dbReference type="GO" id="GO:0051536">
    <property type="term" value="F:iron-sulfur cluster binding"/>
    <property type="evidence" value="ECO:0007669"/>
    <property type="project" value="UniProtKB-KW"/>
</dbReference>
<dbReference type="PANTHER" id="PTHR43075">
    <property type="entry name" value="FORMATE LYASE ACTIVATING ENZYME, PUTATIVE (AFU_ORTHOLOGUE AFUA_2G15630)-RELATED"/>
    <property type="match status" value="1"/>
</dbReference>
<dbReference type="GO" id="GO:0046872">
    <property type="term" value="F:metal ion binding"/>
    <property type="evidence" value="ECO:0007669"/>
    <property type="project" value="UniProtKB-KW"/>
</dbReference>
<dbReference type="InterPro" id="IPR040085">
    <property type="entry name" value="MJ0674-like"/>
</dbReference>
<evidence type="ECO:0000259" key="6">
    <source>
        <dbReference type="Pfam" id="PF04055"/>
    </source>
</evidence>
<feature type="binding site" evidence="5">
    <location>
        <position position="67"/>
    </location>
    <ligand>
        <name>[4Fe-4S] cluster</name>
        <dbReference type="ChEBI" id="CHEBI:49883"/>
        <note>4Fe-4S-S-AdoMet</note>
    </ligand>
</feature>
<sequence length="304" mass="34520">MDSLIFQDILKDCVLCPRECHVDRTSGKIGYCRTTDELVVARAALHMWEEPCISGKEGSGTVFFSGCALGCVYCQNRAISKGLAGKTITVERLAEIFLELQEKGANNINLVTPSHYVPHIIEALDISRQKGLIIPVVYNCSGYEKVETLKMLEGYIDIYLPDLKYMSDEPAIKYSNCRNYFAVAAAAIEEMVRQVKETRFDERGIMQKGVIVRHLTLPGYLEDSKRIIKYLYETYGNRIFISIMNQYTPITKNRVYPELNRKITEEEYEELVNFAIEIGVENGFIQEGETALESFIPEFNGEGV</sequence>
<proteinExistence type="predicted"/>
<dbReference type="SFLD" id="SFLDS00029">
    <property type="entry name" value="Radical_SAM"/>
    <property type="match status" value="1"/>
</dbReference>
<dbReference type="OrthoDB" id="9781783at2"/>
<evidence type="ECO:0000256" key="2">
    <source>
        <dbReference type="ARBA" id="ARBA00022723"/>
    </source>
</evidence>
<dbReference type="CDD" id="cd01335">
    <property type="entry name" value="Radical_SAM"/>
    <property type="match status" value="1"/>
</dbReference>
<dbReference type="InterPro" id="IPR016431">
    <property type="entry name" value="Pyrv-formate_lyase-activ_prd"/>
</dbReference>
<feature type="binding site" evidence="5">
    <location>
        <position position="74"/>
    </location>
    <ligand>
        <name>[4Fe-4S] cluster</name>
        <dbReference type="ChEBI" id="CHEBI:49883"/>
        <note>4Fe-4S-S-AdoMet</note>
    </ligand>
</feature>
<accession>A0A1B1YEJ5</accession>
<dbReference type="EMBL" id="CP014672">
    <property type="protein sequence ID" value="ANW99187.1"/>
    <property type="molecule type" value="Genomic_DNA"/>
</dbReference>
<dbReference type="Pfam" id="PF04055">
    <property type="entry name" value="Radical_SAM"/>
    <property type="match status" value="1"/>
</dbReference>
<evidence type="ECO:0000256" key="1">
    <source>
        <dbReference type="ARBA" id="ARBA00022691"/>
    </source>
</evidence>
<evidence type="ECO:0000256" key="3">
    <source>
        <dbReference type="ARBA" id="ARBA00023004"/>
    </source>
</evidence>
<dbReference type="Proteomes" id="UP000092971">
    <property type="component" value="Chromosome"/>
</dbReference>
<evidence type="ECO:0000313" key="8">
    <source>
        <dbReference type="Proteomes" id="UP000092971"/>
    </source>
</evidence>
<name>A0A1B1YEJ5_THEST</name>
<keyword evidence="2 5" id="KW-0479">Metal-binding</keyword>
<dbReference type="InterPro" id="IPR013785">
    <property type="entry name" value="Aldolase_TIM"/>
</dbReference>
<feature type="binding site" evidence="5">
    <location>
        <position position="71"/>
    </location>
    <ligand>
        <name>[4Fe-4S] cluster</name>
        <dbReference type="ChEBI" id="CHEBI:49883"/>
        <note>4Fe-4S-S-AdoMet</note>
    </ligand>
</feature>
<feature type="domain" description="Radical SAM core" evidence="6">
    <location>
        <begin position="62"/>
        <end position="224"/>
    </location>
</feature>
<dbReference type="InterPro" id="IPR058240">
    <property type="entry name" value="rSAM_sf"/>
</dbReference>
<dbReference type="AlphaFoldDB" id="A0A1B1YEJ5"/>
<evidence type="ECO:0000256" key="5">
    <source>
        <dbReference type="PIRSR" id="PIRSR004869-50"/>
    </source>
</evidence>
<evidence type="ECO:0000313" key="7">
    <source>
        <dbReference type="EMBL" id="ANW99187.1"/>
    </source>
</evidence>
<keyword evidence="3 5" id="KW-0408">Iron</keyword>
<dbReference type="PIRSF" id="PIRSF004869">
    <property type="entry name" value="PflX_prd"/>
    <property type="match status" value="1"/>
</dbReference>
<evidence type="ECO:0000256" key="4">
    <source>
        <dbReference type="ARBA" id="ARBA00023014"/>
    </source>
</evidence>